<protein>
    <submittedName>
        <fullName evidence="2">Uncharacterized protein</fullName>
    </submittedName>
</protein>
<evidence type="ECO:0000256" key="1">
    <source>
        <dbReference type="SAM" id="Phobius"/>
    </source>
</evidence>
<keyword evidence="3" id="KW-1185">Reference proteome</keyword>
<reference evidence="2 3" key="1">
    <citation type="submission" date="2024-01" db="EMBL/GenBank/DDBJ databases">
        <title>Genome assemblies of Stephania.</title>
        <authorList>
            <person name="Yang L."/>
        </authorList>
    </citation>
    <scope>NUCLEOTIDE SEQUENCE [LARGE SCALE GENOMIC DNA]</scope>
    <source>
        <strain evidence="2">QJT</strain>
        <tissue evidence="2">Leaf</tissue>
    </source>
</reference>
<organism evidence="2 3">
    <name type="scientific">Stephania japonica</name>
    <dbReference type="NCBI Taxonomy" id="461633"/>
    <lineage>
        <taxon>Eukaryota</taxon>
        <taxon>Viridiplantae</taxon>
        <taxon>Streptophyta</taxon>
        <taxon>Embryophyta</taxon>
        <taxon>Tracheophyta</taxon>
        <taxon>Spermatophyta</taxon>
        <taxon>Magnoliopsida</taxon>
        <taxon>Ranunculales</taxon>
        <taxon>Menispermaceae</taxon>
        <taxon>Menispermoideae</taxon>
        <taxon>Cissampelideae</taxon>
        <taxon>Stephania</taxon>
    </lineage>
</organism>
<dbReference type="AlphaFoldDB" id="A0AAP0PCT6"/>
<dbReference type="Proteomes" id="UP001417504">
    <property type="component" value="Unassembled WGS sequence"/>
</dbReference>
<name>A0AAP0PCT6_9MAGN</name>
<proteinExistence type="predicted"/>
<evidence type="ECO:0000313" key="2">
    <source>
        <dbReference type="EMBL" id="KAK9138294.1"/>
    </source>
</evidence>
<feature type="transmembrane region" description="Helical" evidence="1">
    <location>
        <begin position="44"/>
        <end position="65"/>
    </location>
</feature>
<accession>A0AAP0PCT6</accession>
<gene>
    <name evidence="2" type="ORF">Sjap_008888</name>
</gene>
<keyword evidence="1" id="KW-0812">Transmembrane</keyword>
<comment type="caution">
    <text evidence="2">The sequence shown here is derived from an EMBL/GenBank/DDBJ whole genome shotgun (WGS) entry which is preliminary data.</text>
</comment>
<keyword evidence="1" id="KW-0472">Membrane</keyword>
<sequence length="495" mass="55766">MLCRFSQNATVGVLCTICFVVFSEAAIRAYSLDQEFKGGSNYKWSIGAVVGLQILTLIVGISGVVSRCLSLASQMHTIFLISLKTNTVLECRNISLLILRNWTLYSKVSTHSGVFPQIFQMQQYVVDSFLFLMRILFEHVSNIALIAIRMVWNCFSWSNAKIGIIGVRFSEHKVGADDDDDDKVMVMLKREFGNNDLNIGKVFIPDFYSDYLLGKSTMDMKICINKHSAYPMHALLKFLRQKTHGSVDISKQISESSDELLLLVCLVRIADSLAPSFRSTSMVSALDEAFEILVFVHEKTKITTASTTLKINFAKDIWMSKGICNHWFQTDIIKRLKTGGFTNLIWDCVPGVLDKFLVTHVFHEVYDIINIIGGNVSRIDGHIEEFYDCIDLLFVELLHKFIDQFPDVIFNSLNENIRAVEFQENVKTSMKLVARLNLLETESLHSDSSDVNSLMAANEAENEHQRVGNASLCDENNADQNLGLPTTHANIAEVV</sequence>
<dbReference type="EMBL" id="JBBNAE010000003">
    <property type="protein sequence ID" value="KAK9138294.1"/>
    <property type="molecule type" value="Genomic_DNA"/>
</dbReference>
<keyword evidence="1" id="KW-1133">Transmembrane helix</keyword>
<evidence type="ECO:0000313" key="3">
    <source>
        <dbReference type="Proteomes" id="UP001417504"/>
    </source>
</evidence>